<reference evidence="2" key="1">
    <citation type="submission" date="2022-07" db="EMBL/GenBank/DDBJ databases">
        <authorList>
            <person name="Macas J."/>
            <person name="Novak P."/>
            <person name="Neumann P."/>
        </authorList>
    </citation>
    <scope>NUCLEOTIDE SEQUENCE</scope>
</reference>
<dbReference type="OrthoDB" id="588602at2759"/>
<organism evidence="2 3">
    <name type="scientific">Cuscuta europaea</name>
    <name type="common">European dodder</name>
    <dbReference type="NCBI Taxonomy" id="41803"/>
    <lineage>
        <taxon>Eukaryota</taxon>
        <taxon>Viridiplantae</taxon>
        <taxon>Streptophyta</taxon>
        <taxon>Embryophyta</taxon>
        <taxon>Tracheophyta</taxon>
        <taxon>Spermatophyta</taxon>
        <taxon>Magnoliopsida</taxon>
        <taxon>eudicotyledons</taxon>
        <taxon>Gunneridae</taxon>
        <taxon>Pentapetalae</taxon>
        <taxon>asterids</taxon>
        <taxon>lamiids</taxon>
        <taxon>Solanales</taxon>
        <taxon>Convolvulaceae</taxon>
        <taxon>Cuscuteae</taxon>
        <taxon>Cuscuta</taxon>
        <taxon>Cuscuta subgen. Cuscuta</taxon>
    </lineage>
</organism>
<dbReference type="InterPro" id="IPR044824">
    <property type="entry name" value="MAIN-like"/>
</dbReference>
<feature type="domain" description="Aminotransferase-like plant mobile" evidence="1">
    <location>
        <begin position="3"/>
        <end position="96"/>
    </location>
</feature>
<sequence>MLYDIWRARVSLICFDIVEQHLPDCVLRQFDYEQVIQASMSTCVDLHKLDRHGKPTEDWSLRHVRYVTVWERRAELVATRMPTVQPSVSLDYMRWYYTITRLFASPSFKVPTHHYQPSSMVVHLTVSVLL</sequence>
<evidence type="ECO:0000259" key="1">
    <source>
        <dbReference type="Pfam" id="PF10536"/>
    </source>
</evidence>
<proteinExistence type="predicted"/>
<dbReference type="Proteomes" id="UP001152484">
    <property type="component" value="Unassembled WGS sequence"/>
</dbReference>
<gene>
    <name evidence="2" type="ORF">CEURO_LOCUS8503</name>
</gene>
<dbReference type="InterPro" id="IPR019557">
    <property type="entry name" value="AminoTfrase-like_pln_mobile"/>
</dbReference>
<name>A0A9P0Z195_CUSEU</name>
<dbReference type="EMBL" id="CAMAPE010000016">
    <property type="protein sequence ID" value="CAH9083027.1"/>
    <property type="molecule type" value="Genomic_DNA"/>
</dbReference>
<comment type="caution">
    <text evidence="2">The sequence shown here is derived from an EMBL/GenBank/DDBJ whole genome shotgun (WGS) entry which is preliminary data.</text>
</comment>
<dbReference type="Pfam" id="PF10536">
    <property type="entry name" value="PMD"/>
    <property type="match status" value="1"/>
</dbReference>
<dbReference type="GO" id="GO:0010073">
    <property type="term" value="P:meristem maintenance"/>
    <property type="evidence" value="ECO:0007669"/>
    <property type="project" value="InterPro"/>
</dbReference>
<keyword evidence="3" id="KW-1185">Reference proteome</keyword>
<dbReference type="AlphaFoldDB" id="A0A9P0Z195"/>
<dbReference type="PANTHER" id="PTHR46033">
    <property type="entry name" value="PROTEIN MAIN-LIKE 2"/>
    <property type="match status" value="1"/>
</dbReference>
<evidence type="ECO:0000313" key="2">
    <source>
        <dbReference type="EMBL" id="CAH9083027.1"/>
    </source>
</evidence>
<accession>A0A9P0Z195</accession>
<dbReference type="PANTHER" id="PTHR46033:SF8">
    <property type="entry name" value="PROTEIN MAINTENANCE OF MERISTEMS-LIKE"/>
    <property type="match status" value="1"/>
</dbReference>
<protein>
    <recommendedName>
        <fullName evidence="1">Aminotransferase-like plant mobile domain-containing protein</fullName>
    </recommendedName>
</protein>
<evidence type="ECO:0000313" key="3">
    <source>
        <dbReference type="Proteomes" id="UP001152484"/>
    </source>
</evidence>